<feature type="compositionally biased region" description="Low complexity" evidence="1">
    <location>
        <begin position="1"/>
        <end position="20"/>
    </location>
</feature>
<reference evidence="2" key="1">
    <citation type="submission" date="2021-04" db="EMBL/GenBank/DDBJ databases">
        <title>Sequencing of actinobacteria type strains.</title>
        <authorList>
            <person name="Nguyen G.-S."/>
            <person name="Wentzel A."/>
        </authorList>
    </citation>
    <scope>NUCLEOTIDE SEQUENCE</scope>
    <source>
        <strain evidence="2">DSM 42095</strain>
    </source>
</reference>
<dbReference type="EMBL" id="JAGSMN010000016">
    <property type="protein sequence ID" value="MBR7671616.1"/>
    <property type="molecule type" value="Genomic_DNA"/>
</dbReference>
<protein>
    <recommendedName>
        <fullName evidence="4">Cobyrinic acid a,c-diamide synthase</fullName>
    </recommendedName>
</protein>
<evidence type="ECO:0000256" key="1">
    <source>
        <dbReference type="SAM" id="MobiDB-lite"/>
    </source>
</evidence>
<sequence>MPEQPTPGHHQAATATGTAPTRHHAKGFTQGGVHASYLHVHWAATPELAHRFVRSC</sequence>
<keyword evidence="3" id="KW-1185">Reference proteome</keyword>
<feature type="region of interest" description="Disordered" evidence="1">
    <location>
        <begin position="1"/>
        <end position="28"/>
    </location>
</feature>
<evidence type="ECO:0008006" key="4">
    <source>
        <dbReference type="Google" id="ProtNLM"/>
    </source>
</evidence>
<evidence type="ECO:0000313" key="3">
    <source>
        <dbReference type="Proteomes" id="UP000675554"/>
    </source>
</evidence>
<proteinExistence type="predicted"/>
<dbReference type="AlphaFoldDB" id="A0A8T4IH22"/>
<gene>
    <name evidence="2" type="ORF">KDA82_00880</name>
</gene>
<evidence type="ECO:0000313" key="2">
    <source>
        <dbReference type="EMBL" id="MBR7671616.1"/>
    </source>
</evidence>
<organism evidence="2 3">
    <name type="scientific">Streptomyces daliensis</name>
    <dbReference type="NCBI Taxonomy" id="299421"/>
    <lineage>
        <taxon>Bacteria</taxon>
        <taxon>Bacillati</taxon>
        <taxon>Actinomycetota</taxon>
        <taxon>Actinomycetes</taxon>
        <taxon>Kitasatosporales</taxon>
        <taxon>Streptomycetaceae</taxon>
        <taxon>Streptomyces</taxon>
    </lineage>
</organism>
<accession>A0A8T4IH22</accession>
<comment type="caution">
    <text evidence="2">The sequence shown here is derived from an EMBL/GenBank/DDBJ whole genome shotgun (WGS) entry which is preliminary data.</text>
</comment>
<name>A0A8T4IH22_9ACTN</name>
<dbReference type="Proteomes" id="UP000675554">
    <property type="component" value="Unassembled WGS sequence"/>
</dbReference>